<dbReference type="STRING" id="457570.Nther_1241"/>
<dbReference type="RefSeq" id="WP_012447699.1">
    <property type="nucleotide sequence ID" value="NC_010718.1"/>
</dbReference>
<accession>B2A219</accession>
<dbReference type="Proteomes" id="UP000001683">
    <property type="component" value="Chromosome"/>
</dbReference>
<proteinExistence type="predicted"/>
<gene>
    <name evidence="1" type="ordered locus">Nther_1241</name>
</gene>
<organism evidence="1 2">
    <name type="scientific">Natranaerobius thermophilus (strain ATCC BAA-1301 / DSM 18059 / JW/NM-WN-LF)</name>
    <dbReference type="NCBI Taxonomy" id="457570"/>
    <lineage>
        <taxon>Bacteria</taxon>
        <taxon>Bacillati</taxon>
        <taxon>Bacillota</taxon>
        <taxon>Clostridia</taxon>
        <taxon>Natranaerobiales</taxon>
        <taxon>Natranaerobiaceae</taxon>
        <taxon>Natranaerobius</taxon>
    </lineage>
</organism>
<protein>
    <submittedName>
        <fullName evidence="1">Uncharacterized protein</fullName>
    </submittedName>
</protein>
<dbReference type="EMBL" id="CP001034">
    <property type="protein sequence ID" value="ACB84824.1"/>
    <property type="molecule type" value="Genomic_DNA"/>
</dbReference>
<sequence>MNKKTQDILNLIDEFKEQEKGQKEKMFTELYKLEEQVDEITKKLLNQ</sequence>
<reference evidence="1 2" key="1">
    <citation type="submission" date="2008-04" db="EMBL/GenBank/DDBJ databases">
        <title>Complete sequence of chromosome of Natranaerobius thermophilus JW/NM-WN-LF.</title>
        <authorList>
            <consortium name="US DOE Joint Genome Institute"/>
            <person name="Copeland A."/>
            <person name="Lucas S."/>
            <person name="Lapidus A."/>
            <person name="Glavina del Rio T."/>
            <person name="Dalin E."/>
            <person name="Tice H."/>
            <person name="Bruce D."/>
            <person name="Goodwin L."/>
            <person name="Pitluck S."/>
            <person name="Chertkov O."/>
            <person name="Brettin T."/>
            <person name="Detter J.C."/>
            <person name="Han C."/>
            <person name="Kuske C.R."/>
            <person name="Schmutz J."/>
            <person name="Larimer F."/>
            <person name="Land M."/>
            <person name="Hauser L."/>
            <person name="Kyrpides N."/>
            <person name="Lykidis A."/>
            <person name="Mesbah N.M."/>
            <person name="Wiegel J."/>
        </authorList>
    </citation>
    <scope>NUCLEOTIDE SEQUENCE [LARGE SCALE GENOMIC DNA]</scope>
    <source>
        <strain evidence="2">ATCC BAA-1301 / DSM 18059 / JW/NM-WN-LF</strain>
    </source>
</reference>
<reference evidence="1 2" key="2">
    <citation type="journal article" date="2011" name="J. Bacteriol.">
        <title>Complete genome sequence of the anaerobic, halophilic alkalithermophile Natranaerobius thermophilus JW/NM-WN-LF.</title>
        <authorList>
            <person name="Zhao B."/>
            <person name="Mesbah N.M."/>
            <person name="Dalin E."/>
            <person name="Goodwin L."/>
            <person name="Nolan M."/>
            <person name="Pitluck S."/>
            <person name="Chertkov O."/>
            <person name="Brettin T.S."/>
            <person name="Han J."/>
            <person name="Larimer F.W."/>
            <person name="Land M.L."/>
            <person name="Hauser L."/>
            <person name="Kyrpides N."/>
            <person name="Wiegel J."/>
        </authorList>
    </citation>
    <scope>NUCLEOTIDE SEQUENCE [LARGE SCALE GENOMIC DNA]</scope>
    <source>
        <strain evidence="2">ATCC BAA-1301 / DSM 18059 / JW/NM-WN-LF</strain>
    </source>
</reference>
<evidence type="ECO:0000313" key="2">
    <source>
        <dbReference type="Proteomes" id="UP000001683"/>
    </source>
</evidence>
<dbReference type="KEGG" id="nth:Nther_1241"/>
<dbReference type="InParanoid" id="B2A219"/>
<dbReference type="AlphaFoldDB" id="B2A219"/>
<dbReference type="HOGENOM" id="CLU_3170586_0_0_9"/>
<evidence type="ECO:0000313" key="1">
    <source>
        <dbReference type="EMBL" id="ACB84824.1"/>
    </source>
</evidence>
<keyword evidence="2" id="KW-1185">Reference proteome</keyword>
<name>B2A219_NATTJ</name>